<dbReference type="InterPro" id="IPR015443">
    <property type="entry name" value="Aldose_1-epimerase"/>
</dbReference>
<keyword evidence="7 8" id="KW-0119">Carbohydrate metabolism</keyword>
<dbReference type="GO" id="GO:0004034">
    <property type="term" value="F:aldose 1-epimerase activity"/>
    <property type="evidence" value="ECO:0007669"/>
    <property type="project" value="UniProtKB-EC"/>
</dbReference>
<organism evidence="12 13">
    <name type="scientific">Litorilituus lipolyticus</name>
    <dbReference type="NCBI Taxonomy" id="2491017"/>
    <lineage>
        <taxon>Bacteria</taxon>
        <taxon>Pseudomonadati</taxon>
        <taxon>Pseudomonadota</taxon>
        <taxon>Gammaproteobacteria</taxon>
        <taxon>Alteromonadales</taxon>
        <taxon>Colwelliaceae</taxon>
        <taxon>Litorilituus</taxon>
    </lineage>
</organism>
<dbReference type="PANTHER" id="PTHR10091:SF0">
    <property type="entry name" value="GALACTOSE MUTAROTASE"/>
    <property type="match status" value="1"/>
</dbReference>
<protein>
    <recommendedName>
        <fullName evidence="5 8">Aldose 1-epimerase</fullName>
        <ecNumber evidence="4 8">5.1.3.3</ecNumber>
    </recommendedName>
</protein>
<feature type="active site" description="Proton donor" evidence="9">
    <location>
        <position position="156"/>
    </location>
</feature>
<dbReference type="Gene3D" id="2.70.98.10">
    <property type="match status" value="1"/>
</dbReference>
<feature type="binding site" evidence="11">
    <location>
        <begin position="156"/>
        <end position="158"/>
    </location>
    <ligand>
        <name>beta-D-galactose</name>
        <dbReference type="ChEBI" id="CHEBI:27667"/>
    </ligand>
</feature>
<dbReference type="Proteomes" id="UP000315303">
    <property type="component" value="Unassembled WGS sequence"/>
</dbReference>
<dbReference type="GO" id="GO:0005737">
    <property type="term" value="C:cytoplasm"/>
    <property type="evidence" value="ECO:0007669"/>
    <property type="project" value="TreeGrafter"/>
</dbReference>
<reference evidence="12 13" key="1">
    <citation type="submission" date="2019-01" db="EMBL/GenBank/DDBJ databases">
        <title>Litorilituus lipolytica sp. nov., isolated from intertidal sand of the Yellow Sea in China.</title>
        <authorList>
            <person name="Liu A."/>
        </authorList>
    </citation>
    <scope>NUCLEOTIDE SEQUENCE [LARGE SCALE GENOMIC DNA]</scope>
    <source>
        <strain evidence="12 13">RZ04</strain>
    </source>
</reference>
<dbReference type="GO" id="GO:0006006">
    <property type="term" value="P:glucose metabolic process"/>
    <property type="evidence" value="ECO:0007669"/>
    <property type="project" value="TreeGrafter"/>
</dbReference>
<accession>A0A502KQY0</accession>
<dbReference type="UniPathway" id="UPA00242"/>
<dbReference type="AlphaFoldDB" id="A0A502KQY0"/>
<dbReference type="Pfam" id="PF01263">
    <property type="entry name" value="Aldose_epim"/>
    <property type="match status" value="1"/>
</dbReference>
<evidence type="ECO:0000313" key="13">
    <source>
        <dbReference type="Proteomes" id="UP000315303"/>
    </source>
</evidence>
<comment type="pathway">
    <text evidence="2 8">Carbohydrate metabolism; hexose metabolism.</text>
</comment>
<feature type="binding site" evidence="10">
    <location>
        <position position="227"/>
    </location>
    <ligand>
        <name>beta-D-galactose</name>
        <dbReference type="ChEBI" id="CHEBI:27667"/>
    </ligand>
</feature>
<evidence type="ECO:0000256" key="2">
    <source>
        <dbReference type="ARBA" id="ARBA00005028"/>
    </source>
</evidence>
<dbReference type="RefSeq" id="WP_140604020.1">
    <property type="nucleotide sequence ID" value="NZ_SAWY01000027.1"/>
</dbReference>
<dbReference type="InterPro" id="IPR018052">
    <property type="entry name" value="Ald1_epimerase_CS"/>
</dbReference>
<dbReference type="SUPFAM" id="SSF74650">
    <property type="entry name" value="Galactose mutarotase-like"/>
    <property type="match status" value="1"/>
</dbReference>
<keyword evidence="13" id="KW-1185">Reference proteome</keyword>
<dbReference type="CDD" id="cd09019">
    <property type="entry name" value="galactose_mutarotase_like"/>
    <property type="match status" value="1"/>
</dbReference>
<dbReference type="GO" id="GO:0033499">
    <property type="term" value="P:galactose catabolic process via UDP-galactose, Leloir pathway"/>
    <property type="evidence" value="ECO:0007669"/>
    <property type="project" value="TreeGrafter"/>
</dbReference>
<dbReference type="InterPro" id="IPR047215">
    <property type="entry name" value="Galactose_mutarotase-like"/>
</dbReference>
<comment type="similarity">
    <text evidence="3 8">Belongs to the aldose epimerase family.</text>
</comment>
<feature type="active site" description="Proton acceptor" evidence="9">
    <location>
        <position position="289"/>
    </location>
</feature>
<evidence type="ECO:0000256" key="3">
    <source>
        <dbReference type="ARBA" id="ARBA00006206"/>
    </source>
</evidence>
<dbReference type="PANTHER" id="PTHR10091">
    <property type="entry name" value="ALDOSE-1-EPIMERASE"/>
    <property type="match status" value="1"/>
</dbReference>
<evidence type="ECO:0000256" key="5">
    <source>
        <dbReference type="ARBA" id="ARBA00014165"/>
    </source>
</evidence>
<evidence type="ECO:0000256" key="9">
    <source>
        <dbReference type="PIRSR" id="PIRSR005096-1"/>
    </source>
</evidence>
<comment type="catalytic activity">
    <reaction evidence="1 8">
        <text>alpha-D-glucose = beta-D-glucose</text>
        <dbReference type="Rhea" id="RHEA:10264"/>
        <dbReference type="ChEBI" id="CHEBI:15903"/>
        <dbReference type="ChEBI" id="CHEBI:17925"/>
        <dbReference type="EC" id="5.1.3.3"/>
    </reaction>
</comment>
<evidence type="ECO:0000256" key="11">
    <source>
        <dbReference type="PIRSR" id="PIRSR005096-3"/>
    </source>
</evidence>
<evidence type="ECO:0000256" key="7">
    <source>
        <dbReference type="ARBA" id="ARBA00023277"/>
    </source>
</evidence>
<keyword evidence="6 8" id="KW-0413">Isomerase</keyword>
<feature type="binding site" evidence="11">
    <location>
        <begin position="60"/>
        <end position="61"/>
    </location>
    <ligand>
        <name>beta-D-galactose</name>
        <dbReference type="ChEBI" id="CHEBI:27667"/>
    </ligand>
</feature>
<evidence type="ECO:0000256" key="10">
    <source>
        <dbReference type="PIRSR" id="PIRSR005096-2"/>
    </source>
</evidence>
<evidence type="ECO:0000313" key="12">
    <source>
        <dbReference type="EMBL" id="TPH13896.1"/>
    </source>
</evidence>
<dbReference type="EMBL" id="SAWY01000027">
    <property type="protein sequence ID" value="TPH13896.1"/>
    <property type="molecule type" value="Genomic_DNA"/>
</dbReference>
<dbReference type="NCBIfam" id="NF008277">
    <property type="entry name" value="PRK11055.1"/>
    <property type="match status" value="1"/>
</dbReference>
<evidence type="ECO:0000256" key="8">
    <source>
        <dbReference type="PIRNR" id="PIRNR005096"/>
    </source>
</evidence>
<name>A0A502KQY0_9GAMM</name>
<dbReference type="PIRSF" id="PIRSF005096">
    <property type="entry name" value="GALM"/>
    <property type="match status" value="1"/>
</dbReference>
<evidence type="ECO:0000256" key="4">
    <source>
        <dbReference type="ARBA" id="ARBA00013185"/>
    </source>
</evidence>
<dbReference type="InterPro" id="IPR008183">
    <property type="entry name" value="Aldose_1/G6P_1-epimerase"/>
</dbReference>
<dbReference type="OrthoDB" id="9779408at2"/>
<evidence type="ECO:0000256" key="6">
    <source>
        <dbReference type="ARBA" id="ARBA00023235"/>
    </source>
</evidence>
<evidence type="ECO:0000256" key="1">
    <source>
        <dbReference type="ARBA" id="ARBA00001614"/>
    </source>
</evidence>
<gene>
    <name evidence="12" type="ORF">EPA86_12250</name>
</gene>
<sequence length="324" mass="36923">MMKKYQVSDGMGLTVTVIPKGATITSICFQNKELTLGYSDINDYLSDDFYLGATVGRYANRIKNGKFSLDEHTHQLSVNQLPHCLHGGENNFSKRLWSVTEITDSEIELHIISEDGDQGFPGTLEVWHRIRVSNNKVYLSYRAFSDKDTVVNLTNHCYFNLEENSLSINEHQLKIEAEAFLPIDENGIPLIKQSLSEHKAFDYSEFKLIEHSLCSDHEQIKIANGIDHCFTLNVQHQHQHQHALELAAQLISPKSQLKLSVYTTLPGLQVYTGNYLSDPFLPKQGICLEAQFWPDSPNRAEFPSVKLCAGEEYFHEIIYEISRL</sequence>
<dbReference type="EC" id="5.1.3.3" evidence="4 8"/>
<dbReference type="InterPro" id="IPR011013">
    <property type="entry name" value="Gal_mutarotase_sf_dom"/>
</dbReference>
<dbReference type="InterPro" id="IPR014718">
    <property type="entry name" value="GH-type_carb-bd"/>
</dbReference>
<dbReference type="PROSITE" id="PS00545">
    <property type="entry name" value="ALDOSE_1_EPIMERASE"/>
    <property type="match status" value="1"/>
</dbReference>
<comment type="caution">
    <text evidence="12">The sequence shown here is derived from an EMBL/GenBank/DDBJ whole genome shotgun (WGS) entry which is preliminary data.</text>
</comment>
<proteinExistence type="inferred from homology"/>
<dbReference type="GO" id="GO:0030246">
    <property type="term" value="F:carbohydrate binding"/>
    <property type="evidence" value="ECO:0007669"/>
    <property type="project" value="InterPro"/>
</dbReference>